<evidence type="ECO:0000313" key="1">
    <source>
        <dbReference type="EMBL" id="PON67842.1"/>
    </source>
</evidence>
<sequence length="172" mass="18965">MEEEKSQGKWEGKLSAELKGPTAQQVWPLLEDFCNLHKWLPTIDMCYQVDDHQGPTAGPQPGLIRYCAATTTSPSGESVVSWAKEKLIEIDPAQRSLSYEILDNNVGFKKWVATFQVVPVSGDGDGGSCEIRWSFVGDPAEGWTYESLVSYYESALQSLGKKMEQALVASSV</sequence>
<dbReference type="InterPro" id="IPR053249">
    <property type="entry name" value="LFS"/>
</dbReference>
<name>A0A2P5D3H1_PARAD</name>
<comment type="caution">
    <text evidence="1">The sequence shown here is derived from an EMBL/GenBank/DDBJ whole genome shotgun (WGS) entry which is preliminary data.</text>
</comment>
<dbReference type="STRING" id="3476.A0A2P5D3H1"/>
<dbReference type="GO" id="GO:0004864">
    <property type="term" value="F:protein phosphatase inhibitor activity"/>
    <property type="evidence" value="ECO:0007669"/>
    <property type="project" value="UniProtKB-ARBA"/>
</dbReference>
<dbReference type="OrthoDB" id="1592664at2759"/>
<dbReference type="Gene3D" id="3.30.530.20">
    <property type="match status" value="1"/>
</dbReference>
<evidence type="ECO:0000313" key="2">
    <source>
        <dbReference type="Proteomes" id="UP000237105"/>
    </source>
</evidence>
<dbReference type="EMBL" id="JXTB01000068">
    <property type="protein sequence ID" value="PON67842.1"/>
    <property type="molecule type" value="Genomic_DNA"/>
</dbReference>
<dbReference type="AlphaFoldDB" id="A0A2P5D3H1"/>
<dbReference type="Pfam" id="PF10604">
    <property type="entry name" value="Polyketide_cyc2"/>
    <property type="match status" value="1"/>
</dbReference>
<dbReference type="SUPFAM" id="SSF55961">
    <property type="entry name" value="Bet v1-like"/>
    <property type="match status" value="1"/>
</dbReference>
<protein>
    <submittedName>
        <fullName evidence="1">Polyketide cyclase/dehydrase</fullName>
    </submittedName>
</protein>
<dbReference type="PANTHER" id="PTHR33789">
    <property type="entry name" value="LACHRYMATORY-FACTOR SYNTHASE"/>
    <property type="match status" value="1"/>
</dbReference>
<gene>
    <name evidence="1" type="ORF">PanWU01x14_100100</name>
</gene>
<dbReference type="Proteomes" id="UP000237105">
    <property type="component" value="Unassembled WGS sequence"/>
</dbReference>
<proteinExistence type="predicted"/>
<dbReference type="CDD" id="cd07821">
    <property type="entry name" value="PYR_PYL_RCAR_like"/>
    <property type="match status" value="1"/>
</dbReference>
<keyword evidence="2" id="KW-1185">Reference proteome</keyword>
<dbReference type="FunFam" id="3.30.530.20:FF:000064">
    <property type="entry name" value="Lachrymatory-factor synthase"/>
    <property type="match status" value="1"/>
</dbReference>
<reference evidence="2" key="1">
    <citation type="submission" date="2016-06" db="EMBL/GenBank/DDBJ databases">
        <title>Parallel loss of symbiosis genes in relatives of nitrogen-fixing non-legume Parasponia.</title>
        <authorList>
            <person name="Van Velzen R."/>
            <person name="Holmer R."/>
            <person name="Bu F."/>
            <person name="Rutten L."/>
            <person name="Van Zeijl A."/>
            <person name="Liu W."/>
            <person name="Santuari L."/>
            <person name="Cao Q."/>
            <person name="Sharma T."/>
            <person name="Shen D."/>
            <person name="Roswanjaya Y."/>
            <person name="Wardhani T."/>
            <person name="Kalhor M.S."/>
            <person name="Jansen J."/>
            <person name="Van den Hoogen J."/>
            <person name="Gungor B."/>
            <person name="Hartog M."/>
            <person name="Hontelez J."/>
            <person name="Verver J."/>
            <person name="Yang W.-C."/>
            <person name="Schijlen E."/>
            <person name="Repin R."/>
            <person name="Schilthuizen M."/>
            <person name="Schranz E."/>
            <person name="Heidstra R."/>
            <person name="Miyata K."/>
            <person name="Fedorova E."/>
            <person name="Kohlen W."/>
            <person name="Bisseling T."/>
            <person name="Smit S."/>
            <person name="Geurts R."/>
        </authorList>
    </citation>
    <scope>NUCLEOTIDE SEQUENCE [LARGE SCALE GENOMIC DNA]</scope>
    <source>
        <strain evidence="2">cv. WU1-14</strain>
    </source>
</reference>
<dbReference type="InterPro" id="IPR023393">
    <property type="entry name" value="START-like_dom_sf"/>
</dbReference>
<accession>A0A2P5D3H1</accession>
<dbReference type="InterPro" id="IPR019587">
    <property type="entry name" value="Polyketide_cyclase/dehydratase"/>
</dbReference>
<dbReference type="PANTHER" id="PTHR33789:SF11">
    <property type="entry name" value="OS05G0202300 PROTEIN"/>
    <property type="match status" value="1"/>
</dbReference>
<organism evidence="1 2">
    <name type="scientific">Parasponia andersonii</name>
    <name type="common">Sponia andersonii</name>
    <dbReference type="NCBI Taxonomy" id="3476"/>
    <lineage>
        <taxon>Eukaryota</taxon>
        <taxon>Viridiplantae</taxon>
        <taxon>Streptophyta</taxon>
        <taxon>Embryophyta</taxon>
        <taxon>Tracheophyta</taxon>
        <taxon>Spermatophyta</taxon>
        <taxon>Magnoliopsida</taxon>
        <taxon>eudicotyledons</taxon>
        <taxon>Gunneridae</taxon>
        <taxon>Pentapetalae</taxon>
        <taxon>rosids</taxon>
        <taxon>fabids</taxon>
        <taxon>Rosales</taxon>
        <taxon>Cannabaceae</taxon>
        <taxon>Parasponia</taxon>
    </lineage>
</organism>